<dbReference type="GO" id="GO:0006281">
    <property type="term" value="P:DNA repair"/>
    <property type="evidence" value="ECO:0007669"/>
    <property type="project" value="UniProtKB-KW"/>
</dbReference>
<evidence type="ECO:0000256" key="7">
    <source>
        <dbReference type="ARBA" id="ARBA00022842"/>
    </source>
</evidence>
<protein>
    <submittedName>
        <fullName evidence="10">Metal-dependent hydrolase, endonuclease/exonuclease/phosphatase family</fullName>
    </submittedName>
</protein>
<keyword evidence="11" id="KW-1185">Reference proteome</keyword>
<evidence type="ECO:0000256" key="3">
    <source>
        <dbReference type="ARBA" id="ARBA00022722"/>
    </source>
</evidence>
<comment type="cofactor">
    <cofactor evidence="1">
        <name>Mn(2+)</name>
        <dbReference type="ChEBI" id="CHEBI:29035"/>
    </cofactor>
</comment>
<evidence type="ECO:0000256" key="8">
    <source>
        <dbReference type="ARBA" id="ARBA00023204"/>
    </source>
</evidence>
<comment type="cofactor">
    <cofactor evidence="2">
        <name>Mg(2+)</name>
        <dbReference type="ChEBI" id="CHEBI:18420"/>
    </cofactor>
</comment>
<evidence type="ECO:0000313" key="10">
    <source>
        <dbReference type="EMBL" id="SCL18015.1"/>
    </source>
</evidence>
<keyword evidence="4" id="KW-0479">Metal-binding</keyword>
<accession>A0A1C6RLG6</accession>
<dbReference type="AlphaFoldDB" id="A0A1C6RLG6"/>
<reference evidence="11" key="1">
    <citation type="submission" date="2016-06" db="EMBL/GenBank/DDBJ databases">
        <authorList>
            <person name="Varghese N."/>
        </authorList>
    </citation>
    <scope>NUCLEOTIDE SEQUENCE [LARGE SCALE GENOMIC DNA]</scope>
    <source>
        <strain evidence="11">DSM 46123</strain>
    </source>
</reference>
<keyword evidence="3" id="KW-0540">Nuclease</keyword>
<evidence type="ECO:0000256" key="4">
    <source>
        <dbReference type="ARBA" id="ARBA00022723"/>
    </source>
</evidence>
<dbReference type="Pfam" id="PF03372">
    <property type="entry name" value="Exo_endo_phos"/>
    <property type="match status" value="1"/>
</dbReference>
<organism evidence="10 11">
    <name type="scientific">Micromonospora inyonensis</name>
    <dbReference type="NCBI Taxonomy" id="47866"/>
    <lineage>
        <taxon>Bacteria</taxon>
        <taxon>Bacillati</taxon>
        <taxon>Actinomycetota</taxon>
        <taxon>Actinomycetes</taxon>
        <taxon>Micromonosporales</taxon>
        <taxon>Micromonosporaceae</taxon>
        <taxon>Micromonospora</taxon>
    </lineage>
</organism>
<evidence type="ECO:0000313" key="11">
    <source>
        <dbReference type="Proteomes" id="UP000198906"/>
    </source>
</evidence>
<dbReference type="GO" id="GO:0004527">
    <property type="term" value="F:exonuclease activity"/>
    <property type="evidence" value="ECO:0007669"/>
    <property type="project" value="UniProtKB-KW"/>
</dbReference>
<dbReference type="PANTHER" id="PTHR15822:SF4">
    <property type="entry name" value="TYROSYL-DNA PHOSPHODIESTERASE 2"/>
    <property type="match status" value="1"/>
</dbReference>
<keyword evidence="8" id="KW-0234">DNA repair</keyword>
<dbReference type="SUPFAM" id="SSF56219">
    <property type="entry name" value="DNase I-like"/>
    <property type="match status" value="1"/>
</dbReference>
<proteinExistence type="predicted"/>
<gene>
    <name evidence="10" type="ORF">GA0074694_2208</name>
</gene>
<dbReference type="InterPro" id="IPR005135">
    <property type="entry name" value="Endo/exonuclease/phosphatase"/>
</dbReference>
<keyword evidence="10" id="KW-0269">Exonuclease</keyword>
<evidence type="ECO:0000256" key="6">
    <source>
        <dbReference type="ARBA" id="ARBA00022801"/>
    </source>
</evidence>
<feature type="domain" description="Endonuclease/exonuclease/phosphatase" evidence="9">
    <location>
        <begin position="2"/>
        <end position="259"/>
    </location>
</feature>
<dbReference type="InterPro" id="IPR051547">
    <property type="entry name" value="TDP2-like"/>
</dbReference>
<evidence type="ECO:0000256" key="2">
    <source>
        <dbReference type="ARBA" id="ARBA00001946"/>
    </source>
</evidence>
<dbReference type="EMBL" id="FMHU01000001">
    <property type="protein sequence ID" value="SCL18015.1"/>
    <property type="molecule type" value="Genomic_DNA"/>
</dbReference>
<name>A0A1C6RLG6_9ACTN</name>
<dbReference type="GO" id="GO:0046872">
    <property type="term" value="F:metal ion binding"/>
    <property type="evidence" value="ECO:0007669"/>
    <property type="project" value="UniProtKB-KW"/>
</dbReference>
<dbReference type="InterPro" id="IPR036691">
    <property type="entry name" value="Endo/exonu/phosph_ase_sf"/>
</dbReference>
<keyword evidence="10" id="KW-0255">Endonuclease</keyword>
<sequence>MATYNIWGASTPHRYWQDRSELRGARPGSPVLTESDESTIWRRRRALLATALRDARPDIVALQEVPAPQPGREDRASVLARDIGGSGERYQVALSTFGDGSRTAVLTRQQIQSQREFALDAAADGFGGYPVVLEVATAVATIWTTHLPVGPDSVKDACVRELAERAASARTDVPLLICGDLNCQASSRQIRWLLDDGRIDDTWPAAGGAVETCTMPLPTPTWRLDYVLLRRQDGMRPVPGSACLLGTRPDGTGLFASDHVGVAVDLEPARPFSY</sequence>
<evidence type="ECO:0000259" key="9">
    <source>
        <dbReference type="Pfam" id="PF03372"/>
    </source>
</evidence>
<dbReference type="STRING" id="47866.GA0074694_2208"/>
<evidence type="ECO:0000256" key="5">
    <source>
        <dbReference type="ARBA" id="ARBA00022763"/>
    </source>
</evidence>
<keyword evidence="5" id="KW-0227">DNA damage</keyword>
<keyword evidence="7" id="KW-0460">Magnesium</keyword>
<dbReference type="PANTHER" id="PTHR15822">
    <property type="entry name" value="TRAF AND TNF RECEPTOR-ASSOCIATED PROTEIN"/>
    <property type="match status" value="1"/>
</dbReference>
<dbReference type="GO" id="GO:0004519">
    <property type="term" value="F:endonuclease activity"/>
    <property type="evidence" value="ECO:0007669"/>
    <property type="project" value="UniProtKB-KW"/>
</dbReference>
<evidence type="ECO:0000256" key="1">
    <source>
        <dbReference type="ARBA" id="ARBA00001936"/>
    </source>
</evidence>
<keyword evidence="6 10" id="KW-0378">Hydrolase</keyword>
<dbReference type="Gene3D" id="3.60.10.10">
    <property type="entry name" value="Endonuclease/exonuclease/phosphatase"/>
    <property type="match status" value="1"/>
</dbReference>
<dbReference type="Proteomes" id="UP000198906">
    <property type="component" value="Unassembled WGS sequence"/>
</dbReference>